<sequence>MTIYLSQRLRNYDVRMQPSRSSTNSTSHLIHSYSRSIPLIYTGQSANLLLIRHTKARSWKAESRPVPQTTSILTF</sequence>
<organism evidence="1">
    <name type="scientific">Rhizophora mucronata</name>
    <name type="common">Asiatic mangrove</name>
    <dbReference type="NCBI Taxonomy" id="61149"/>
    <lineage>
        <taxon>Eukaryota</taxon>
        <taxon>Viridiplantae</taxon>
        <taxon>Streptophyta</taxon>
        <taxon>Embryophyta</taxon>
        <taxon>Tracheophyta</taxon>
        <taxon>Spermatophyta</taxon>
        <taxon>Magnoliopsida</taxon>
        <taxon>eudicotyledons</taxon>
        <taxon>Gunneridae</taxon>
        <taxon>Pentapetalae</taxon>
        <taxon>rosids</taxon>
        <taxon>fabids</taxon>
        <taxon>Malpighiales</taxon>
        <taxon>Rhizophoraceae</taxon>
        <taxon>Rhizophora</taxon>
    </lineage>
</organism>
<dbReference type="AlphaFoldDB" id="A0A2P2JIV2"/>
<name>A0A2P2JIV2_RHIMU</name>
<accession>A0A2P2JIV2</accession>
<dbReference type="EMBL" id="GGEC01012895">
    <property type="protein sequence ID" value="MBW93378.1"/>
    <property type="molecule type" value="Transcribed_RNA"/>
</dbReference>
<protein>
    <submittedName>
        <fullName evidence="1">Uncharacterized protein</fullName>
    </submittedName>
</protein>
<evidence type="ECO:0000313" key="1">
    <source>
        <dbReference type="EMBL" id="MBW93378.1"/>
    </source>
</evidence>
<reference evidence="1" key="1">
    <citation type="submission" date="2018-02" db="EMBL/GenBank/DDBJ databases">
        <title>Rhizophora mucronata_Transcriptome.</title>
        <authorList>
            <person name="Meera S.P."/>
            <person name="Sreeshan A."/>
            <person name="Augustine A."/>
        </authorList>
    </citation>
    <scope>NUCLEOTIDE SEQUENCE</scope>
    <source>
        <tissue evidence="1">Leaf</tissue>
    </source>
</reference>
<proteinExistence type="predicted"/>